<dbReference type="AlphaFoldDB" id="A0A2A6ZPJ8"/>
<evidence type="ECO:0000313" key="15">
    <source>
        <dbReference type="Proteomes" id="UP000220752"/>
    </source>
</evidence>
<dbReference type="GO" id="GO:0046872">
    <property type="term" value="F:metal ion binding"/>
    <property type="evidence" value="ECO:0007669"/>
    <property type="project" value="UniProtKB-KW"/>
</dbReference>
<feature type="binding site" evidence="12">
    <location>
        <position position="110"/>
    </location>
    <ligand>
        <name>K(+)</name>
        <dbReference type="ChEBI" id="CHEBI:29103"/>
    </ligand>
</feature>
<keyword evidence="9 13" id="KW-1133">Transmembrane helix</keyword>
<dbReference type="PANTHER" id="PTHR32024">
    <property type="entry name" value="TRK SYSTEM POTASSIUM UPTAKE PROTEIN TRKG-RELATED"/>
    <property type="match status" value="1"/>
</dbReference>
<keyword evidence="8 12" id="KW-0630">Potassium</keyword>
<feature type="binding site" evidence="12">
    <location>
        <position position="428"/>
    </location>
    <ligand>
        <name>K(+)</name>
        <dbReference type="ChEBI" id="CHEBI:29103"/>
    </ligand>
</feature>
<dbReference type="PIRSF" id="PIRSF006247">
    <property type="entry name" value="TrkH"/>
    <property type="match status" value="1"/>
</dbReference>
<proteinExistence type="inferred from homology"/>
<dbReference type="PANTHER" id="PTHR32024:SF2">
    <property type="entry name" value="TRK SYSTEM POTASSIUM UPTAKE PROTEIN TRKG-RELATED"/>
    <property type="match status" value="1"/>
</dbReference>
<feature type="transmembrane region" description="Helical" evidence="13">
    <location>
        <begin position="132"/>
        <end position="151"/>
    </location>
</feature>
<evidence type="ECO:0000256" key="6">
    <source>
        <dbReference type="ARBA" id="ARBA00022538"/>
    </source>
</evidence>
<feature type="transmembrane region" description="Helical" evidence="13">
    <location>
        <begin position="234"/>
        <end position="258"/>
    </location>
</feature>
<evidence type="ECO:0000313" key="14">
    <source>
        <dbReference type="EMBL" id="PDX57557.1"/>
    </source>
</evidence>
<keyword evidence="6" id="KW-0633">Potassium transport</keyword>
<evidence type="ECO:0000256" key="13">
    <source>
        <dbReference type="SAM" id="Phobius"/>
    </source>
</evidence>
<keyword evidence="12" id="KW-0479">Metal-binding</keyword>
<sequence length="479" mass="52140">MNYAIVFRLLGYVMLIEGALLLLPAAASWIYGEWFVLGVFLITAAVSAAIGYALRGIKPQSKVFYMREGFAATSLSWIVISIVGAVPFVVTGCIPNPVDALFETVSGFTTTGASILPGVEDLPKGILFWRSFTHWIGGMGVLVFLLSLLPLTGGSHVNLMKAESPGPQVDKLVPKVQSTAKILYGIYFALTVLEVVFLLLGGMPLFESMLTAFGTAGTGGFGFKNDSFTSFSPYIQWVVTIFMILFGVNFNAYFLLLLRKFNRAISEEVRGYFAIILVAIGIITANIYSLYNSFGEAVRQAAFQVGSIITTTGFSSCDFDLWPTLSKEILVVLMFIGACAGSTGGGIKVSRLLILGKTLGKELKQALHPQVVAPVRMDGKLLNHETIRTTNVFMGAYFFIFVVSFLLISLDGFDMVTNFTAIAATLNNIGPGLAQVGPMMNFGSFTNPAKLVMIFDMLAGRLEIFPMLVLFLPDTWRRF</sequence>
<dbReference type="GO" id="GO:0005886">
    <property type="term" value="C:plasma membrane"/>
    <property type="evidence" value="ECO:0007669"/>
    <property type="project" value="UniProtKB-SubCell"/>
</dbReference>
<dbReference type="Proteomes" id="UP000220752">
    <property type="component" value="Unassembled WGS sequence"/>
</dbReference>
<feature type="transmembrane region" description="Helical" evidence="13">
    <location>
        <begin position="37"/>
        <end position="57"/>
    </location>
</feature>
<feature type="transmembrane region" description="Helical" evidence="13">
    <location>
        <begin position="12"/>
        <end position="31"/>
    </location>
</feature>
<feature type="transmembrane region" description="Helical" evidence="13">
    <location>
        <begin position="69"/>
        <end position="90"/>
    </location>
</feature>
<keyword evidence="5" id="KW-0997">Cell inner membrane</keyword>
<dbReference type="Pfam" id="PF02386">
    <property type="entry name" value="TrkH"/>
    <property type="match status" value="1"/>
</dbReference>
<reference evidence="14 15" key="1">
    <citation type="journal article" date="2017" name="Front. Microbiol.">
        <title>New Insights into the Diversity of the Genus Faecalibacterium.</title>
        <authorList>
            <person name="Benevides L."/>
            <person name="Burman S."/>
            <person name="Martin R."/>
            <person name="Robert V."/>
            <person name="Thomas M."/>
            <person name="Miquel S."/>
            <person name="Chain F."/>
            <person name="Sokol H."/>
            <person name="Bermudez-Humaran L.G."/>
            <person name="Morrison M."/>
            <person name="Langella P."/>
            <person name="Azevedo V.A."/>
            <person name="Chatel J.M."/>
            <person name="Soares S."/>
        </authorList>
    </citation>
    <scope>NUCLEOTIDE SEQUENCE [LARGE SCALE GENOMIC DNA]</scope>
    <source>
        <strain evidence="15">CNCM I-4540</strain>
    </source>
</reference>
<evidence type="ECO:0000256" key="11">
    <source>
        <dbReference type="ARBA" id="ARBA00023136"/>
    </source>
</evidence>
<evidence type="ECO:0000256" key="3">
    <source>
        <dbReference type="ARBA" id="ARBA00022448"/>
    </source>
</evidence>
<name>A0A2A6ZPJ8_9FIRM</name>
<evidence type="ECO:0000256" key="7">
    <source>
        <dbReference type="ARBA" id="ARBA00022692"/>
    </source>
</evidence>
<evidence type="ECO:0000256" key="1">
    <source>
        <dbReference type="ARBA" id="ARBA00004429"/>
    </source>
</evidence>
<accession>A0A2A6ZPJ8</accession>
<organism evidence="14 15">
    <name type="scientific">Faecalibacterium langellae</name>
    <dbReference type="NCBI Taxonomy" id="3435293"/>
    <lineage>
        <taxon>Bacteria</taxon>
        <taxon>Bacillati</taxon>
        <taxon>Bacillota</taxon>
        <taxon>Clostridia</taxon>
        <taxon>Eubacteriales</taxon>
        <taxon>Oscillospiraceae</taxon>
        <taxon>Faecalibacterium</taxon>
    </lineage>
</organism>
<feature type="transmembrane region" description="Helical" evidence="13">
    <location>
        <begin position="451"/>
        <end position="472"/>
    </location>
</feature>
<keyword evidence="3" id="KW-0813">Transport</keyword>
<dbReference type="EMBL" id="NMTQ01000037">
    <property type="protein sequence ID" value="PDX57557.1"/>
    <property type="molecule type" value="Genomic_DNA"/>
</dbReference>
<evidence type="ECO:0000256" key="12">
    <source>
        <dbReference type="PIRSR" id="PIRSR006247-1"/>
    </source>
</evidence>
<feature type="binding site" evidence="12">
    <location>
        <position position="311"/>
    </location>
    <ligand>
        <name>K(+)</name>
        <dbReference type="ChEBI" id="CHEBI:29103"/>
    </ligand>
</feature>
<comment type="similarity">
    <text evidence="2">Belongs to the TrkH potassium transport family.</text>
</comment>
<evidence type="ECO:0000256" key="9">
    <source>
        <dbReference type="ARBA" id="ARBA00022989"/>
    </source>
</evidence>
<feature type="transmembrane region" description="Helical" evidence="13">
    <location>
        <begin position="182"/>
        <end position="206"/>
    </location>
</feature>
<protein>
    <submittedName>
        <fullName evidence="14">Potassium transporter KefA</fullName>
    </submittedName>
</protein>
<keyword evidence="15" id="KW-1185">Reference proteome</keyword>
<feature type="binding site" evidence="12">
    <location>
        <position position="312"/>
    </location>
    <ligand>
        <name>K(+)</name>
        <dbReference type="ChEBI" id="CHEBI:29103"/>
    </ligand>
</feature>
<dbReference type="InterPro" id="IPR004772">
    <property type="entry name" value="TrkH"/>
</dbReference>
<evidence type="ECO:0000256" key="2">
    <source>
        <dbReference type="ARBA" id="ARBA00009137"/>
    </source>
</evidence>
<evidence type="ECO:0000256" key="4">
    <source>
        <dbReference type="ARBA" id="ARBA00022475"/>
    </source>
</evidence>
<dbReference type="RefSeq" id="WP_097778158.1">
    <property type="nucleotide sequence ID" value="NZ_NMTS02000001.1"/>
</dbReference>
<feature type="binding site" evidence="12">
    <location>
        <position position="111"/>
    </location>
    <ligand>
        <name>K(+)</name>
        <dbReference type="ChEBI" id="CHEBI:29103"/>
    </ligand>
</feature>
<keyword evidence="7 13" id="KW-0812">Transmembrane</keyword>
<comment type="subcellular location">
    <subcellularLocation>
        <location evidence="1">Cell inner membrane</location>
        <topology evidence="1">Multi-pass membrane protein</topology>
    </subcellularLocation>
</comment>
<gene>
    <name evidence="14" type="ORF">CGS46_13650</name>
</gene>
<dbReference type="InterPro" id="IPR003445">
    <property type="entry name" value="Cat_transpt"/>
</dbReference>
<keyword evidence="11 13" id="KW-0472">Membrane</keyword>
<comment type="caution">
    <text evidence="14">The sequence shown here is derived from an EMBL/GenBank/DDBJ whole genome shotgun (WGS) entry which is preliminary data.</text>
</comment>
<feature type="binding site" evidence="12">
    <location>
        <position position="219"/>
    </location>
    <ligand>
        <name>K(+)</name>
        <dbReference type="ChEBI" id="CHEBI:29103"/>
    </ligand>
</feature>
<evidence type="ECO:0000256" key="10">
    <source>
        <dbReference type="ARBA" id="ARBA00023065"/>
    </source>
</evidence>
<feature type="transmembrane region" description="Helical" evidence="13">
    <location>
        <begin position="270"/>
        <end position="291"/>
    </location>
</feature>
<feature type="transmembrane region" description="Helical" evidence="13">
    <location>
        <begin position="392"/>
        <end position="410"/>
    </location>
</feature>
<keyword evidence="4" id="KW-1003">Cell membrane</keyword>
<evidence type="ECO:0000256" key="8">
    <source>
        <dbReference type="ARBA" id="ARBA00022958"/>
    </source>
</evidence>
<evidence type="ECO:0000256" key="5">
    <source>
        <dbReference type="ARBA" id="ARBA00022519"/>
    </source>
</evidence>
<dbReference type="GO" id="GO:0015379">
    <property type="term" value="F:potassium:chloride symporter activity"/>
    <property type="evidence" value="ECO:0007669"/>
    <property type="project" value="InterPro"/>
</dbReference>
<keyword evidence="10" id="KW-0406">Ion transport</keyword>
<feature type="transmembrane region" description="Helical" evidence="13">
    <location>
        <begin position="329"/>
        <end position="347"/>
    </location>
</feature>